<feature type="compositionally biased region" description="Polar residues" evidence="1">
    <location>
        <begin position="49"/>
        <end position="64"/>
    </location>
</feature>
<evidence type="ECO:0000256" key="1">
    <source>
        <dbReference type="SAM" id="MobiDB-lite"/>
    </source>
</evidence>
<feature type="compositionally biased region" description="Basic and acidic residues" evidence="1">
    <location>
        <begin position="95"/>
        <end position="104"/>
    </location>
</feature>
<sequence>MQLDDLDSSDDLANLSHTQQQMQNRSTSVAAASFSTQNTSDPLARHYWQQPTVGENKADTSTSRNQKEALEVNKTHIQESNQLYHKASIHLESSSPKEKRKANEHFTSGTGDRHWKNGQKSDRTRKEGVGESGFENGGLRPMRHWKQQTVSAIPTPRGNSLSYVQNEKNDTAKSMQNQLSDFYHLIYRLVAFCLRKFNQSDDFYRGSKCVSNHFKYSTVN</sequence>
<gene>
    <name evidence="2" type="ORF">SMRZ_LOCUS16592</name>
</gene>
<feature type="region of interest" description="Disordered" evidence="1">
    <location>
        <begin position="92"/>
        <end position="160"/>
    </location>
</feature>
<organism evidence="2 3">
    <name type="scientific">Schistosoma margrebowiei</name>
    <dbReference type="NCBI Taxonomy" id="48269"/>
    <lineage>
        <taxon>Eukaryota</taxon>
        <taxon>Metazoa</taxon>
        <taxon>Spiralia</taxon>
        <taxon>Lophotrochozoa</taxon>
        <taxon>Platyhelminthes</taxon>
        <taxon>Trematoda</taxon>
        <taxon>Digenea</taxon>
        <taxon>Strigeidida</taxon>
        <taxon>Schistosomatoidea</taxon>
        <taxon>Schistosomatidae</taxon>
        <taxon>Schistosoma</taxon>
    </lineage>
</organism>
<dbReference type="Proteomes" id="UP000277204">
    <property type="component" value="Unassembled WGS sequence"/>
</dbReference>
<evidence type="ECO:0000313" key="3">
    <source>
        <dbReference type="Proteomes" id="UP000277204"/>
    </source>
</evidence>
<feature type="compositionally biased region" description="Basic and acidic residues" evidence="1">
    <location>
        <begin position="111"/>
        <end position="129"/>
    </location>
</feature>
<dbReference type="AlphaFoldDB" id="A0A183MKL7"/>
<reference evidence="2 3" key="1">
    <citation type="submission" date="2018-11" db="EMBL/GenBank/DDBJ databases">
        <authorList>
            <consortium name="Pathogen Informatics"/>
        </authorList>
    </citation>
    <scope>NUCLEOTIDE SEQUENCE [LARGE SCALE GENOMIC DNA]</scope>
    <source>
        <strain evidence="2 3">Zambia</strain>
    </source>
</reference>
<feature type="compositionally biased region" description="Polar residues" evidence="1">
    <location>
        <begin position="147"/>
        <end position="160"/>
    </location>
</feature>
<accession>A0A183MKL7</accession>
<feature type="region of interest" description="Disordered" evidence="1">
    <location>
        <begin position="1"/>
        <end position="66"/>
    </location>
</feature>
<evidence type="ECO:0000313" key="2">
    <source>
        <dbReference type="EMBL" id="VDP21426.1"/>
    </source>
</evidence>
<feature type="compositionally biased region" description="Acidic residues" evidence="1">
    <location>
        <begin position="1"/>
        <end position="10"/>
    </location>
</feature>
<name>A0A183MKL7_9TREM</name>
<proteinExistence type="predicted"/>
<protein>
    <submittedName>
        <fullName evidence="2">Uncharacterized protein</fullName>
    </submittedName>
</protein>
<keyword evidence="3" id="KW-1185">Reference proteome</keyword>
<feature type="compositionally biased region" description="Polar residues" evidence="1">
    <location>
        <begin position="15"/>
        <end position="41"/>
    </location>
</feature>
<dbReference type="EMBL" id="UZAI01017177">
    <property type="protein sequence ID" value="VDP21426.1"/>
    <property type="molecule type" value="Genomic_DNA"/>
</dbReference>